<evidence type="ECO:0000313" key="2">
    <source>
        <dbReference type="EMBL" id="KAK9290068.1"/>
    </source>
</evidence>
<dbReference type="EMBL" id="JBBPBK010000002">
    <property type="protein sequence ID" value="KAK9290068.1"/>
    <property type="molecule type" value="Genomic_DNA"/>
</dbReference>
<protein>
    <submittedName>
        <fullName evidence="2">Uncharacterized protein</fullName>
    </submittedName>
</protein>
<keyword evidence="3" id="KW-1185">Reference proteome</keyword>
<comment type="caution">
    <text evidence="2">The sequence shown here is derived from an EMBL/GenBank/DDBJ whole genome shotgun (WGS) entry which is preliminary data.</text>
</comment>
<reference evidence="2 3" key="1">
    <citation type="journal article" date="2024" name="Plant J.">
        <title>Genome sequences and population genomics reveal climatic adaptation and genomic divergence between two closely related sweetgum species.</title>
        <authorList>
            <person name="Xu W.Q."/>
            <person name="Ren C.Q."/>
            <person name="Zhang X.Y."/>
            <person name="Comes H.P."/>
            <person name="Liu X.H."/>
            <person name="Li Y.G."/>
            <person name="Kettle C.J."/>
            <person name="Jalonen R."/>
            <person name="Gaisberger H."/>
            <person name="Ma Y.Z."/>
            <person name="Qiu Y.X."/>
        </authorList>
    </citation>
    <scope>NUCLEOTIDE SEQUENCE [LARGE SCALE GENOMIC DNA]</scope>
    <source>
        <strain evidence="2">Hangzhou</strain>
    </source>
</reference>
<dbReference type="PANTHER" id="PTHR31390:SF12">
    <property type="entry name" value="PUTATIVE (DUF3527)-RELATED"/>
    <property type="match status" value="1"/>
</dbReference>
<organism evidence="2 3">
    <name type="scientific">Liquidambar formosana</name>
    <name type="common">Formosan gum</name>
    <dbReference type="NCBI Taxonomy" id="63359"/>
    <lineage>
        <taxon>Eukaryota</taxon>
        <taxon>Viridiplantae</taxon>
        <taxon>Streptophyta</taxon>
        <taxon>Embryophyta</taxon>
        <taxon>Tracheophyta</taxon>
        <taxon>Spermatophyta</taxon>
        <taxon>Magnoliopsida</taxon>
        <taxon>eudicotyledons</taxon>
        <taxon>Gunneridae</taxon>
        <taxon>Pentapetalae</taxon>
        <taxon>Saxifragales</taxon>
        <taxon>Altingiaceae</taxon>
        <taxon>Liquidambar</taxon>
    </lineage>
</organism>
<dbReference type="Proteomes" id="UP001415857">
    <property type="component" value="Unassembled WGS sequence"/>
</dbReference>
<dbReference type="AlphaFoldDB" id="A0AAP0S656"/>
<gene>
    <name evidence="2" type="ORF">L1049_008232</name>
</gene>
<feature type="compositionally biased region" description="Polar residues" evidence="1">
    <location>
        <begin position="184"/>
        <end position="212"/>
    </location>
</feature>
<evidence type="ECO:0000313" key="3">
    <source>
        <dbReference type="Proteomes" id="UP001415857"/>
    </source>
</evidence>
<dbReference type="PANTHER" id="PTHR31390">
    <property type="entry name" value="EXPRESSED PROTEIN"/>
    <property type="match status" value="1"/>
</dbReference>
<name>A0AAP0S656_LIQFO</name>
<feature type="region of interest" description="Disordered" evidence="1">
    <location>
        <begin position="184"/>
        <end position="223"/>
    </location>
</feature>
<sequence>MFDTMPSAIRSSNEYLEPLVDMGYSLELKRNSRQQQTSKIVKERFPSPQARRTIKFQDKLIVENLIGQPYGVRHHGPRENVDDGLLIQPKYSENRQKQSVRRKAMKDDELVRHMSNLPGYLQRVDRGENVQEKALNVGVLNWEHLEKWKYSQKHIPARGSTNASSTSSNSSLFMPIGSSTISSTVQNETLAHQSKQKSLLRSNVNSSRKSGLSQGGKAPQGKVRCLQDFEVAPKGSLDWQKKIHRTDRSSGRNYPEIMHAKGKRKDLVQKISSEMGTSSANLKNYGVSLSSKEKMSAHDGDTKKGIEELQESEINGKNFDQQITSEMGSSSSNLRNNGVSLRSKEKLCVWDGATEKRVEKLQESDINLAHQLFPGEHEDIVLLFPRNLPQNSFSDSFHLSEPRTSLGENLSEANRKSFSYGFSPKVHSAEFYSEIPHSCPLPCGVETDTESDIRPH</sequence>
<accession>A0AAP0S656</accession>
<evidence type="ECO:0000256" key="1">
    <source>
        <dbReference type="SAM" id="MobiDB-lite"/>
    </source>
</evidence>
<proteinExistence type="predicted"/>